<evidence type="ECO:0000313" key="2">
    <source>
        <dbReference type="EMBL" id="QJA86753.1"/>
    </source>
</evidence>
<evidence type="ECO:0000313" key="1">
    <source>
        <dbReference type="EMBL" id="QJA70659.1"/>
    </source>
</evidence>
<protein>
    <submittedName>
        <fullName evidence="2">Uncharacterized protein</fullName>
    </submittedName>
</protein>
<accession>A0A6M3KX54</accession>
<reference evidence="2" key="1">
    <citation type="submission" date="2020-03" db="EMBL/GenBank/DDBJ databases">
        <title>The deep terrestrial virosphere.</title>
        <authorList>
            <person name="Holmfeldt K."/>
            <person name="Nilsson E."/>
            <person name="Simone D."/>
            <person name="Lopez-Fernandez M."/>
            <person name="Wu X."/>
            <person name="de Brujin I."/>
            <person name="Lundin D."/>
            <person name="Andersson A."/>
            <person name="Bertilsson S."/>
            <person name="Dopson M."/>
        </authorList>
    </citation>
    <scope>NUCLEOTIDE SEQUENCE</scope>
    <source>
        <strain evidence="1">MM415A03616</strain>
        <strain evidence="2">MM415B03123</strain>
    </source>
</reference>
<proteinExistence type="predicted"/>
<name>A0A6M3KX54_9ZZZZ</name>
<dbReference type="EMBL" id="MT141810">
    <property type="protein sequence ID" value="QJA70659.1"/>
    <property type="molecule type" value="Genomic_DNA"/>
</dbReference>
<dbReference type="AlphaFoldDB" id="A0A6M3KX54"/>
<gene>
    <name evidence="1" type="ORF">MM415A03616_0010</name>
    <name evidence="2" type="ORF">MM415B03123_0011</name>
</gene>
<dbReference type="EMBL" id="MT142657">
    <property type="protein sequence ID" value="QJA86753.1"/>
    <property type="molecule type" value="Genomic_DNA"/>
</dbReference>
<sequence length="131" mass="15408">MTYYWKVLREEPYKECSRLLSLFDKGRLTEYSRTERTYPEKGCGPLTILRTRKAAEHLFFHLRYKDDKVLAKVTAKISKHKKVWDGPSAYRTVEELESANSDILLPGHTLLADWVKIVKIVQRKEVSMHPK</sequence>
<organism evidence="2">
    <name type="scientific">viral metagenome</name>
    <dbReference type="NCBI Taxonomy" id="1070528"/>
    <lineage>
        <taxon>unclassified sequences</taxon>
        <taxon>metagenomes</taxon>
        <taxon>organismal metagenomes</taxon>
    </lineage>
</organism>